<protein>
    <submittedName>
        <fullName evidence="1">Uncharacterized protein</fullName>
    </submittedName>
</protein>
<sequence>MASEDLDRLCYHLSRMELDLLYTLDDVPRDDQISLVIPWIRGMPMREAVTAIRRNLAAVPDVKMRLRCVARIYCSLMSKGLIGPWVLYRIGDPEELIEDAPLFRFLRAIQFRYDFPYFMKIRKEYTKICVLAPESEAPTASHDVYCLCFWRALARVAVYKPREGYSDKLLHALREMLCGEPDTFKQGEYRDLRSAHEAALL</sequence>
<keyword evidence="2" id="KW-1185">Reference proteome</keyword>
<dbReference type="EMBL" id="CM023488">
    <property type="protein sequence ID" value="KAH6924059.1"/>
    <property type="molecule type" value="Genomic_DNA"/>
</dbReference>
<reference evidence="1" key="1">
    <citation type="submission" date="2020-05" db="EMBL/GenBank/DDBJ databases">
        <title>Large-scale comparative analyses of tick genomes elucidate their genetic diversity and vector capacities.</title>
        <authorList>
            <person name="Jia N."/>
            <person name="Wang J."/>
            <person name="Shi W."/>
            <person name="Du L."/>
            <person name="Sun Y."/>
            <person name="Zhan W."/>
            <person name="Jiang J."/>
            <person name="Wang Q."/>
            <person name="Zhang B."/>
            <person name="Ji P."/>
            <person name="Sakyi L.B."/>
            <person name="Cui X."/>
            <person name="Yuan T."/>
            <person name="Jiang B."/>
            <person name="Yang W."/>
            <person name="Lam T.T.-Y."/>
            <person name="Chang Q."/>
            <person name="Ding S."/>
            <person name="Wang X."/>
            <person name="Zhu J."/>
            <person name="Ruan X."/>
            <person name="Zhao L."/>
            <person name="Wei J."/>
            <person name="Que T."/>
            <person name="Du C."/>
            <person name="Cheng J."/>
            <person name="Dai P."/>
            <person name="Han X."/>
            <person name="Huang E."/>
            <person name="Gao Y."/>
            <person name="Liu J."/>
            <person name="Shao H."/>
            <person name="Ye R."/>
            <person name="Li L."/>
            <person name="Wei W."/>
            <person name="Wang X."/>
            <person name="Wang C."/>
            <person name="Yang T."/>
            <person name="Huo Q."/>
            <person name="Li W."/>
            <person name="Guo W."/>
            <person name="Chen H."/>
            <person name="Zhou L."/>
            <person name="Ni X."/>
            <person name="Tian J."/>
            <person name="Zhou Y."/>
            <person name="Sheng Y."/>
            <person name="Liu T."/>
            <person name="Pan Y."/>
            <person name="Xia L."/>
            <person name="Li J."/>
            <person name="Zhao F."/>
            <person name="Cao W."/>
        </authorList>
    </citation>
    <scope>NUCLEOTIDE SEQUENCE</scope>
    <source>
        <strain evidence="1">Hyas-2018</strain>
    </source>
</reference>
<evidence type="ECO:0000313" key="2">
    <source>
        <dbReference type="Proteomes" id="UP000821845"/>
    </source>
</evidence>
<comment type="caution">
    <text evidence="1">The sequence shown here is derived from an EMBL/GenBank/DDBJ whole genome shotgun (WGS) entry which is preliminary data.</text>
</comment>
<accession>A0ACB7RQA4</accession>
<organism evidence="1 2">
    <name type="scientific">Hyalomma asiaticum</name>
    <name type="common">Tick</name>
    <dbReference type="NCBI Taxonomy" id="266040"/>
    <lineage>
        <taxon>Eukaryota</taxon>
        <taxon>Metazoa</taxon>
        <taxon>Ecdysozoa</taxon>
        <taxon>Arthropoda</taxon>
        <taxon>Chelicerata</taxon>
        <taxon>Arachnida</taxon>
        <taxon>Acari</taxon>
        <taxon>Parasitiformes</taxon>
        <taxon>Ixodida</taxon>
        <taxon>Ixodoidea</taxon>
        <taxon>Ixodidae</taxon>
        <taxon>Hyalomminae</taxon>
        <taxon>Hyalomma</taxon>
    </lineage>
</organism>
<name>A0ACB7RQA4_HYAAI</name>
<proteinExistence type="predicted"/>
<evidence type="ECO:0000313" key="1">
    <source>
        <dbReference type="EMBL" id="KAH6924059.1"/>
    </source>
</evidence>
<gene>
    <name evidence="1" type="ORF">HPB50_010977</name>
</gene>
<dbReference type="Proteomes" id="UP000821845">
    <property type="component" value="Chromosome 8"/>
</dbReference>